<keyword evidence="7" id="KW-1185">Reference proteome</keyword>
<evidence type="ECO:0000256" key="4">
    <source>
        <dbReference type="ARBA" id="ARBA00023211"/>
    </source>
</evidence>
<comment type="cofactor">
    <cofactor evidence="1">
        <name>Mn(2+)</name>
        <dbReference type="ChEBI" id="CHEBI:29035"/>
    </cofactor>
</comment>
<keyword evidence="4" id="KW-0464">Manganese</keyword>
<dbReference type="PANTHER" id="PTHR12112:SF39">
    <property type="entry name" value="EG:152A3.5 PROTEIN (FBGN0003116_PN PROTEIN)"/>
    <property type="match status" value="1"/>
</dbReference>
<dbReference type="EMBL" id="JH795864">
    <property type="protein sequence ID" value="EJU01300.1"/>
    <property type="molecule type" value="Genomic_DNA"/>
</dbReference>
<sequence length="411" mass="45798">MDTLAEFLRKQKFIFLRDVAAHNHSRWSVVTGNEAGDLDSQVSAIAYAYLTTTLLHTPTVALSRTPRTDFRLRPENILALSYASITPDDLVCIDDLPHPLPGFSRIALVDHNRLGPEFAATEARGRVTGVIDHHEDEKLYLGVSPRLILPPERAASCSSLVTSNFRLTWDQNPADVPKELAFLLLCTVLIDTGGLKPSGKAQPIDFRAMEYLLPKAGLLPSTEVNTAALEAGTLPDRVEELSQELLVTKFDVHDLSTHDLLRRDYKQYEYSTAEDEGGYAVHVGLATVPVSLNVLSQKPPGIWAAGEEYMRERELDVLGMLLTYRTEKKGKHRRKLVFLVRPGGDSVLLDMLASALEEEEELELKRELEWEGDLRAPPGRARIWDQGNVKATRKQVAPVVGRACKMYLGLE</sequence>
<feature type="domain" description="DHHA2" evidence="5">
    <location>
        <begin position="242"/>
        <end position="404"/>
    </location>
</feature>
<organism evidence="6 7">
    <name type="scientific">Dacryopinax primogenitus (strain DJM 731)</name>
    <name type="common">Brown rot fungus</name>
    <dbReference type="NCBI Taxonomy" id="1858805"/>
    <lineage>
        <taxon>Eukaryota</taxon>
        <taxon>Fungi</taxon>
        <taxon>Dikarya</taxon>
        <taxon>Basidiomycota</taxon>
        <taxon>Agaricomycotina</taxon>
        <taxon>Dacrymycetes</taxon>
        <taxon>Dacrymycetales</taxon>
        <taxon>Dacrymycetaceae</taxon>
        <taxon>Dacryopinax</taxon>
    </lineage>
</organism>
<dbReference type="OMA" id="DYKDWTE"/>
<dbReference type="Gene3D" id="3.90.1640.10">
    <property type="entry name" value="inorganic pyrophosphatase (n-terminal core)"/>
    <property type="match status" value="1"/>
</dbReference>
<evidence type="ECO:0000256" key="3">
    <source>
        <dbReference type="ARBA" id="ARBA00022801"/>
    </source>
</evidence>
<dbReference type="GeneID" id="63685275"/>
<name>M5FZJ2_DACPD</name>
<keyword evidence="2" id="KW-0479">Metal-binding</keyword>
<gene>
    <name evidence="6" type="ORF">DACRYDRAFT_116490</name>
</gene>
<dbReference type="PANTHER" id="PTHR12112">
    <property type="entry name" value="BNIP - RELATED"/>
    <property type="match status" value="1"/>
</dbReference>
<evidence type="ECO:0000256" key="2">
    <source>
        <dbReference type="ARBA" id="ARBA00022723"/>
    </source>
</evidence>
<dbReference type="InterPro" id="IPR038763">
    <property type="entry name" value="DHH_sf"/>
</dbReference>
<dbReference type="GO" id="GO:0004309">
    <property type="term" value="F:exopolyphosphatase activity"/>
    <property type="evidence" value="ECO:0007669"/>
    <property type="project" value="TreeGrafter"/>
</dbReference>
<dbReference type="HOGENOM" id="CLU_019358_1_1_1"/>
<proteinExistence type="predicted"/>
<dbReference type="GO" id="GO:0005737">
    <property type="term" value="C:cytoplasm"/>
    <property type="evidence" value="ECO:0007669"/>
    <property type="project" value="InterPro"/>
</dbReference>
<evidence type="ECO:0000259" key="5">
    <source>
        <dbReference type="SMART" id="SM01131"/>
    </source>
</evidence>
<accession>M5FZJ2</accession>
<reference evidence="6 7" key="1">
    <citation type="journal article" date="2012" name="Science">
        <title>The Paleozoic origin of enzymatic lignin decomposition reconstructed from 31 fungal genomes.</title>
        <authorList>
            <person name="Floudas D."/>
            <person name="Binder M."/>
            <person name="Riley R."/>
            <person name="Barry K."/>
            <person name="Blanchette R.A."/>
            <person name="Henrissat B."/>
            <person name="Martinez A.T."/>
            <person name="Otillar R."/>
            <person name="Spatafora J.W."/>
            <person name="Yadav J.S."/>
            <person name="Aerts A."/>
            <person name="Benoit I."/>
            <person name="Boyd A."/>
            <person name="Carlson A."/>
            <person name="Copeland A."/>
            <person name="Coutinho P.M."/>
            <person name="de Vries R.P."/>
            <person name="Ferreira P."/>
            <person name="Findley K."/>
            <person name="Foster B."/>
            <person name="Gaskell J."/>
            <person name="Glotzer D."/>
            <person name="Gorecki P."/>
            <person name="Heitman J."/>
            <person name="Hesse C."/>
            <person name="Hori C."/>
            <person name="Igarashi K."/>
            <person name="Jurgens J.A."/>
            <person name="Kallen N."/>
            <person name="Kersten P."/>
            <person name="Kohler A."/>
            <person name="Kuees U."/>
            <person name="Kumar T.K.A."/>
            <person name="Kuo A."/>
            <person name="LaButti K."/>
            <person name="Larrondo L.F."/>
            <person name="Lindquist E."/>
            <person name="Ling A."/>
            <person name="Lombard V."/>
            <person name="Lucas S."/>
            <person name="Lundell T."/>
            <person name="Martin R."/>
            <person name="McLaughlin D.J."/>
            <person name="Morgenstern I."/>
            <person name="Morin E."/>
            <person name="Murat C."/>
            <person name="Nagy L.G."/>
            <person name="Nolan M."/>
            <person name="Ohm R.A."/>
            <person name="Patyshakuliyeva A."/>
            <person name="Rokas A."/>
            <person name="Ruiz-Duenas F.J."/>
            <person name="Sabat G."/>
            <person name="Salamov A."/>
            <person name="Samejima M."/>
            <person name="Schmutz J."/>
            <person name="Slot J.C."/>
            <person name="St John F."/>
            <person name="Stenlid J."/>
            <person name="Sun H."/>
            <person name="Sun S."/>
            <person name="Syed K."/>
            <person name="Tsang A."/>
            <person name="Wiebenga A."/>
            <person name="Young D."/>
            <person name="Pisabarro A."/>
            <person name="Eastwood D.C."/>
            <person name="Martin F."/>
            <person name="Cullen D."/>
            <person name="Grigoriev I.V."/>
            <person name="Hibbett D.S."/>
        </authorList>
    </citation>
    <scope>NUCLEOTIDE SEQUENCE [LARGE SCALE GENOMIC DNA]</scope>
    <source>
        <strain evidence="6 7">DJM-731 SS1</strain>
    </source>
</reference>
<dbReference type="InterPro" id="IPR001667">
    <property type="entry name" value="DDH_dom"/>
</dbReference>
<dbReference type="STRING" id="1858805.M5FZJ2"/>
<dbReference type="InterPro" id="IPR004097">
    <property type="entry name" value="DHHA2"/>
</dbReference>
<dbReference type="SMART" id="SM01131">
    <property type="entry name" value="DHHA2"/>
    <property type="match status" value="1"/>
</dbReference>
<dbReference type="SUPFAM" id="SSF64182">
    <property type="entry name" value="DHH phosphoesterases"/>
    <property type="match status" value="1"/>
</dbReference>
<dbReference type="Proteomes" id="UP000030653">
    <property type="component" value="Unassembled WGS sequence"/>
</dbReference>
<dbReference type="Gene3D" id="3.10.310.20">
    <property type="entry name" value="DHHA2 domain"/>
    <property type="match status" value="1"/>
</dbReference>
<dbReference type="GO" id="GO:0046872">
    <property type="term" value="F:metal ion binding"/>
    <property type="evidence" value="ECO:0007669"/>
    <property type="project" value="UniProtKB-KW"/>
</dbReference>
<dbReference type="RefSeq" id="XP_040628197.1">
    <property type="nucleotide sequence ID" value="XM_040770213.1"/>
</dbReference>
<dbReference type="Pfam" id="PF01368">
    <property type="entry name" value="DHH"/>
    <property type="match status" value="1"/>
</dbReference>
<keyword evidence="3" id="KW-0378">Hydrolase</keyword>
<dbReference type="OrthoDB" id="374045at2759"/>
<evidence type="ECO:0000313" key="7">
    <source>
        <dbReference type="Proteomes" id="UP000030653"/>
    </source>
</evidence>
<evidence type="ECO:0000256" key="1">
    <source>
        <dbReference type="ARBA" id="ARBA00001936"/>
    </source>
</evidence>
<dbReference type="InterPro" id="IPR038222">
    <property type="entry name" value="DHHA2_dom_sf"/>
</dbReference>
<dbReference type="Pfam" id="PF02833">
    <property type="entry name" value="DHHA2"/>
    <property type="match status" value="1"/>
</dbReference>
<dbReference type="AlphaFoldDB" id="M5FZJ2"/>
<protein>
    <submittedName>
        <fullName evidence="6">DHH phosphoesterase</fullName>
    </submittedName>
</protein>
<evidence type="ECO:0000313" key="6">
    <source>
        <dbReference type="EMBL" id="EJU01300.1"/>
    </source>
</evidence>